<dbReference type="GO" id="GO:0015074">
    <property type="term" value="P:DNA integration"/>
    <property type="evidence" value="ECO:0007669"/>
    <property type="project" value="InterPro"/>
</dbReference>
<dbReference type="AlphaFoldDB" id="A0A371EL74"/>
<evidence type="ECO:0000259" key="1">
    <source>
        <dbReference type="PROSITE" id="PS50994"/>
    </source>
</evidence>
<dbReference type="GO" id="GO:0003676">
    <property type="term" value="F:nucleic acid binding"/>
    <property type="evidence" value="ECO:0007669"/>
    <property type="project" value="InterPro"/>
</dbReference>
<dbReference type="PANTHER" id="PTHR47266">
    <property type="entry name" value="ENDONUCLEASE-RELATED"/>
    <property type="match status" value="1"/>
</dbReference>
<gene>
    <name evidence="2" type="ORF">CR513_54399</name>
</gene>
<name>A0A371EL74_MUCPR</name>
<comment type="caution">
    <text evidence="2">The sequence shown here is derived from an EMBL/GenBank/DDBJ whole genome shotgun (WGS) entry which is preliminary data.</text>
</comment>
<organism evidence="2 3">
    <name type="scientific">Mucuna pruriens</name>
    <name type="common">Velvet bean</name>
    <name type="synonym">Dolichos pruriens</name>
    <dbReference type="NCBI Taxonomy" id="157652"/>
    <lineage>
        <taxon>Eukaryota</taxon>
        <taxon>Viridiplantae</taxon>
        <taxon>Streptophyta</taxon>
        <taxon>Embryophyta</taxon>
        <taxon>Tracheophyta</taxon>
        <taxon>Spermatophyta</taxon>
        <taxon>Magnoliopsida</taxon>
        <taxon>eudicotyledons</taxon>
        <taxon>Gunneridae</taxon>
        <taxon>Pentapetalae</taxon>
        <taxon>rosids</taxon>
        <taxon>fabids</taxon>
        <taxon>Fabales</taxon>
        <taxon>Fabaceae</taxon>
        <taxon>Papilionoideae</taxon>
        <taxon>50 kb inversion clade</taxon>
        <taxon>NPAAA clade</taxon>
        <taxon>indigoferoid/millettioid clade</taxon>
        <taxon>Phaseoleae</taxon>
        <taxon>Mucuna</taxon>
    </lineage>
</organism>
<evidence type="ECO:0000313" key="2">
    <source>
        <dbReference type="EMBL" id="RDX66797.1"/>
    </source>
</evidence>
<dbReference type="Proteomes" id="UP000257109">
    <property type="component" value="Unassembled WGS sequence"/>
</dbReference>
<keyword evidence="3" id="KW-1185">Reference proteome</keyword>
<reference evidence="2" key="1">
    <citation type="submission" date="2018-05" db="EMBL/GenBank/DDBJ databases">
        <title>Draft genome of Mucuna pruriens seed.</title>
        <authorList>
            <person name="Nnadi N.E."/>
            <person name="Vos R."/>
            <person name="Hasami M.H."/>
            <person name="Devisetty U.K."/>
            <person name="Aguiy J.C."/>
        </authorList>
    </citation>
    <scope>NUCLEOTIDE SEQUENCE [LARGE SCALE GENOMIC DNA]</scope>
    <source>
        <strain evidence="2">JCA_2017</strain>
    </source>
</reference>
<feature type="non-terminal residue" evidence="2">
    <location>
        <position position="178"/>
    </location>
</feature>
<proteinExistence type="predicted"/>
<dbReference type="InterPro" id="IPR001584">
    <property type="entry name" value="Integrase_cat-core"/>
</dbReference>
<dbReference type="EMBL" id="QJKJ01013270">
    <property type="protein sequence ID" value="RDX66797.1"/>
    <property type="molecule type" value="Genomic_DNA"/>
</dbReference>
<dbReference type="OrthoDB" id="1433105at2759"/>
<dbReference type="PROSITE" id="PS50994">
    <property type="entry name" value="INTEGRASE"/>
    <property type="match status" value="1"/>
</dbReference>
<evidence type="ECO:0000313" key="3">
    <source>
        <dbReference type="Proteomes" id="UP000257109"/>
    </source>
</evidence>
<dbReference type="InterPro" id="IPR052160">
    <property type="entry name" value="Gypsy_RT_Integrase-like"/>
</dbReference>
<dbReference type="InterPro" id="IPR012337">
    <property type="entry name" value="RNaseH-like_sf"/>
</dbReference>
<protein>
    <submittedName>
        <fullName evidence="2">Mitochondrial protein</fullName>
    </submittedName>
</protein>
<sequence>MNLAKIAPEGVGKAKSVAQSGGEKPQAFTKVDLFVKLFPITMTVLVLKHPLSSMADRRPTIFKDANHFIRSCDHCQRSGNIYRHQEMPHNSILVCELFDVWGIDFMALFLKSFANEYILAAIYYILKCMEAIPLLTNNARSIVKFLKKYIFTCFDIPQAIISDGGMYFYNRQFENLLS</sequence>
<feature type="domain" description="Integrase catalytic" evidence="1">
    <location>
        <begin position="84"/>
        <end position="178"/>
    </location>
</feature>
<dbReference type="Gene3D" id="3.30.420.10">
    <property type="entry name" value="Ribonuclease H-like superfamily/Ribonuclease H"/>
    <property type="match status" value="1"/>
</dbReference>
<dbReference type="InterPro" id="IPR036397">
    <property type="entry name" value="RNaseH_sf"/>
</dbReference>
<accession>A0A371EL74</accession>
<dbReference type="SUPFAM" id="SSF53098">
    <property type="entry name" value="Ribonuclease H-like"/>
    <property type="match status" value="1"/>
</dbReference>